<evidence type="ECO:0000256" key="1">
    <source>
        <dbReference type="ARBA" id="ARBA00004651"/>
    </source>
</evidence>
<dbReference type="EMBL" id="JAUSQZ010000001">
    <property type="protein sequence ID" value="MDP9830964.1"/>
    <property type="molecule type" value="Genomic_DNA"/>
</dbReference>
<keyword evidence="3 6" id="KW-0812">Transmembrane</keyword>
<dbReference type="InterPro" id="IPR011701">
    <property type="entry name" value="MFS"/>
</dbReference>
<dbReference type="Gene3D" id="1.20.1250.20">
    <property type="entry name" value="MFS general substrate transporter like domains"/>
    <property type="match status" value="1"/>
</dbReference>
<dbReference type="RefSeq" id="WP_307250277.1">
    <property type="nucleotide sequence ID" value="NZ_JAUSQZ010000001.1"/>
</dbReference>
<feature type="transmembrane region" description="Helical" evidence="6">
    <location>
        <begin position="243"/>
        <end position="264"/>
    </location>
</feature>
<dbReference type="SUPFAM" id="SSF103473">
    <property type="entry name" value="MFS general substrate transporter"/>
    <property type="match status" value="1"/>
</dbReference>
<dbReference type="Proteomes" id="UP001235712">
    <property type="component" value="Unassembled WGS sequence"/>
</dbReference>
<feature type="transmembrane region" description="Helical" evidence="6">
    <location>
        <begin position="84"/>
        <end position="110"/>
    </location>
</feature>
<evidence type="ECO:0000256" key="5">
    <source>
        <dbReference type="ARBA" id="ARBA00023136"/>
    </source>
</evidence>
<dbReference type="Pfam" id="PF07690">
    <property type="entry name" value="MFS_1"/>
    <property type="match status" value="1"/>
</dbReference>
<accession>A0ABT9PE24</accession>
<dbReference type="PANTHER" id="PTHR23513:SF11">
    <property type="entry name" value="STAPHYLOFERRIN A TRANSPORTER"/>
    <property type="match status" value="1"/>
</dbReference>
<evidence type="ECO:0000256" key="6">
    <source>
        <dbReference type="SAM" id="Phobius"/>
    </source>
</evidence>
<name>A0ABT9PE24_9ACTN</name>
<keyword evidence="2" id="KW-1003">Cell membrane</keyword>
<sequence>MPSPLSGREFPALLAAETLSVVGDQLSRVALALLVFERTRSAGLSGLTYALTYLPTVAGALTLSQLADRRPRRQVSVAIDTTRALIMLTMALPGLSLPVLCACVALSSFLSGPYAATRLALLRDVLPQERFGAGMAVRQSLSQGGQLLGFCAGGVLASTVGPSRCLLVDAVTFAAAAVIVRVSVRARPAALSTSGDGGTAGTFAMIWHSPALRAIFLSTGMGLFLTAPKALAAPLVFDLDLGTAWVGVFMASEGLFSVAALALFARYVDASRYGRLFPAACLVPALPLLATGVLHQPLLVVTVFGLSGAAWSVLTVLAASSFADLLPNDQRGRGMGIAASMNATAQGAGAFLAGLVAERVGAGPAVAVLALAGGLFALLPAVTSIRLAQAPVLTRP</sequence>
<evidence type="ECO:0000313" key="8">
    <source>
        <dbReference type="Proteomes" id="UP001235712"/>
    </source>
</evidence>
<feature type="transmembrane region" description="Helical" evidence="6">
    <location>
        <begin position="42"/>
        <end position="63"/>
    </location>
</feature>
<reference evidence="7 8" key="1">
    <citation type="submission" date="2023-07" db="EMBL/GenBank/DDBJ databases">
        <title>Sequencing the genomes of 1000 actinobacteria strains.</title>
        <authorList>
            <person name="Klenk H.-P."/>
        </authorList>
    </citation>
    <scope>NUCLEOTIDE SEQUENCE [LARGE SCALE GENOMIC DNA]</scope>
    <source>
        <strain evidence="7 8">DSM 44388</strain>
    </source>
</reference>
<feature type="transmembrane region" description="Helical" evidence="6">
    <location>
        <begin position="335"/>
        <end position="356"/>
    </location>
</feature>
<dbReference type="CDD" id="cd06173">
    <property type="entry name" value="MFS_MefA_like"/>
    <property type="match status" value="1"/>
</dbReference>
<organism evidence="7 8">
    <name type="scientific">Kineosporia succinea</name>
    <dbReference type="NCBI Taxonomy" id="84632"/>
    <lineage>
        <taxon>Bacteria</taxon>
        <taxon>Bacillati</taxon>
        <taxon>Actinomycetota</taxon>
        <taxon>Actinomycetes</taxon>
        <taxon>Kineosporiales</taxon>
        <taxon>Kineosporiaceae</taxon>
        <taxon>Kineosporia</taxon>
    </lineage>
</organism>
<dbReference type="PANTHER" id="PTHR23513">
    <property type="entry name" value="INTEGRAL MEMBRANE EFFLUX PROTEIN-RELATED"/>
    <property type="match status" value="1"/>
</dbReference>
<keyword evidence="4 6" id="KW-1133">Transmembrane helix</keyword>
<feature type="transmembrane region" description="Helical" evidence="6">
    <location>
        <begin position="166"/>
        <end position="184"/>
    </location>
</feature>
<protein>
    <submittedName>
        <fullName evidence="7">MFS family permease</fullName>
    </submittedName>
</protein>
<feature type="transmembrane region" description="Helical" evidence="6">
    <location>
        <begin position="362"/>
        <end position="382"/>
    </location>
</feature>
<evidence type="ECO:0000256" key="2">
    <source>
        <dbReference type="ARBA" id="ARBA00022475"/>
    </source>
</evidence>
<gene>
    <name evidence="7" type="ORF">J2S57_006713</name>
</gene>
<feature type="transmembrane region" description="Helical" evidence="6">
    <location>
        <begin position="214"/>
        <end position="237"/>
    </location>
</feature>
<keyword evidence="8" id="KW-1185">Reference proteome</keyword>
<feature type="transmembrane region" description="Helical" evidence="6">
    <location>
        <begin position="300"/>
        <end position="323"/>
    </location>
</feature>
<feature type="transmembrane region" description="Helical" evidence="6">
    <location>
        <begin position="276"/>
        <end position="294"/>
    </location>
</feature>
<comment type="subcellular location">
    <subcellularLocation>
        <location evidence="1">Cell membrane</location>
        <topology evidence="1">Multi-pass membrane protein</topology>
    </subcellularLocation>
</comment>
<evidence type="ECO:0000313" key="7">
    <source>
        <dbReference type="EMBL" id="MDP9830964.1"/>
    </source>
</evidence>
<dbReference type="InterPro" id="IPR036259">
    <property type="entry name" value="MFS_trans_sf"/>
</dbReference>
<proteinExistence type="predicted"/>
<comment type="caution">
    <text evidence="7">The sequence shown here is derived from an EMBL/GenBank/DDBJ whole genome shotgun (WGS) entry which is preliminary data.</text>
</comment>
<evidence type="ECO:0000256" key="3">
    <source>
        <dbReference type="ARBA" id="ARBA00022692"/>
    </source>
</evidence>
<evidence type="ECO:0000256" key="4">
    <source>
        <dbReference type="ARBA" id="ARBA00022989"/>
    </source>
</evidence>
<keyword evidence="5 6" id="KW-0472">Membrane</keyword>